<evidence type="ECO:0000313" key="5">
    <source>
        <dbReference type="EMBL" id="MBK7417393.1"/>
    </source>
</evidence>
<keyword evidence="2" id="KW-0812">Transmembrane</keyword>
<dbReference type="Pfam" id="PF04191">
    <property type="entry name" value="PEMT"/>
    <property type="match status" value="1"/>
</dbReference>
<keyword evidence="4" id="KW-0472">Membrane</keyword>
<comment type="caution">
    <text evidence="5">The sequence shown here is derived from an EMBL/GenBank/DDBJ whole genome shotgun (WGS) entry which is preliminary data.</text>
</comment>
<gene>
    <name evidence="5" type="ORF">IPJ38_22160</name>
</gene>
<evidence type="ECO:0000256" key="3">
    <source>
        <dbReference type="ARBA" id="ARBA00022989"/>
    </source>
</evidence>
<protein>
    <submittedName>
        <fullName evidence="5">Isoprenylcysteine carboxylmethyltransferase family protein</fullName>
    </submittedName>
</protein>
<dbReference type="Proteomes" id="UP000739411">
    <property type="component" value="Unassembled WGS sequence"/>
</dbReference>
<dbReference type="GO" id="GO:0012505">
    <property type="term" value="C:endomembrane system"/>
    <property type="evidence" value="ECO:0007669"/>
    <property type="project" value="UniProtKB-SubCell"/>
</dbReference>
<evidence type="ECO:0000313" key="6">
    <source>
        <dbReference type="Proteomes" id="UP000739411"/>
    </source>
</evidence>
<proteinExistence type="predicted"/>
<evidence type="ECO:0000256" key="1">
    <source>
        <dbReference type="ARBA" id="ARBA00004127"/>
    </source>
</evidence>
<keyword evidence="3" id="KW-1133">Transmembrane helix</keyword>
<accession>A0A935MSQ9</accession>
<sequence>MIDLLILLPGTAVLLWLSRKALRHPGGHGFYRFFAWEGILALVVLNRQPWGEQPFSPHQMASWLLMSLSIYLVIRGHRALRDQGLASTERQDGALYEFEKTTTLVTTGIFKHIRHPMYASLLSLAWGAYFQAPSLPGTVVVGLTTMFLLLTAKSDERECLVYFGEAYAAYMQKTRGFIPHVY</sequence>
<organism evidence="5 6">
    <name type="scientific">Candidatus Dechloromonas phosphorivorans</name>
    <dbReference type="NCBI Taxonomy" id="2899244"/>
    <lineage>
        <taxon>Bacteria</taxon>
        <taxon>Pseudomonadati</taxon>
        <taxon>Pseudomonadota</taxon>
        <taxon>Betaproteobacteria</taxon>
        <taxon>Rhodocyclales</taxon>
        <taxon>Azonexaceae</taxon>
        <taxon>Dechloromonas</taxon>
    </lineage>
</organism>
<dbReference type="Gene3D" id="1.20.120.1630">
    <property type="match status" value="1"/>
</dbReference>
<evidence type="ECO:0000256" key="4">
    <source>
        <dbReference type="ARBA" id="ARBA00023136"/>
    </source>
</evidence>
<dbReference type="EMBL" id="JADJMS010000051">
    <property type="protein sequence ID" value="MBK7417393.1"/>
    <property type="molecule type" value="Genomic_DNA"/>
</dbReference>
<comment type="subcellular location">
    <subcellularLocation>
        <location evidence="1">Endomembrane system</location>
        <topology evidence="1">Multi-pass membrane protein</topology>
    </subcellularLocation>
</comment>
<evidence type="ECO:0000256" key="2">
    <source>
        <dbReference type="ARBA" id="ARBA00022692"/>
    </source>
</evidence>
<reference evidence="5 6" key="1">
    <citation type="submission" date="2020-10" db="EMBL/GenBank/DDBJ databases">
        <title>Connecting structure to function with the recovery of over 1000 high-quality activated sludge metagenome-assembled genomes encoding full-length rRNA genes using long-read sequencing.</title>
        <authorList>
            <person name="Singleton C.M."/>
            <person name="Petriglieri F."/>
            <person name="Kristensen J.M."/>
            <person name="Kirkegaard R.H."/>
            <person name="Michaelsen T.Y."/>
            <person name="Andersen M.H."/>
            <person name="Karst S.M."/>
            <person name="Dueholm M.S."/>
            <person name="Nielsen P.H."/>
            <person name="Albertsen M."/>
        </authorList>
    </citation>
    <scope>NUCLEOTIDE SEQUENCE [LARGE SCALE GENOMIC DNA]</scope>
    <source>
        <strain evidence="5">EsbW_18-Q3-R4-48_BATAC.463</strain>
    </source>
</reference>
<dbReference type="AlphaFoldDB" id="A0A935MSQ9"/>
<dbReference type="InterPro" id="IPR007318">
    <property type="entry name" value="Phopholipid_MeTrfase"/>
</dbReference>
<name>A0A935MSQ9_9RHOO</name>